<dbReference type="InterPro" id="IPR005939">
    <property type="entry name" value="BLH_phosphatase-like"/>
</dbReference>
<dbReference type="InterPro" id="IPR029021">
    <property type="entry name" value="Prot-tyrosine_phosphatase-like"/>
</dbReference>
<proteinExistence type="predicted"/>
<protein>
    <submittedName>
        <fullName evidence="2">TIGR01244 family sulfur transferase</fullName>
    </submittedName>
</protein>
<name>A0ABZ2I6G8_9HYPH</name>
<accession>A0ABZ2I6G8</accession>
<sequence length="140" mass="14601">MDIRKINDRVSVSGQILPSDVETIKQAGFVSIINNRPDDEAPDQPAGAEIATAAKAAGLGYYEIPMGREGVTPDMVAATRHALDESGGPVFAFCRSGTRSTTLWALSQAGTETSDAIIDAAAGAGYDMSHLAAHLDKPIS</sequence>
<dbReference type="NCBIfam" id="TIGR01244">
    <property type="entry name" value="TIGR01244 family sulfur transferase"/>
    <property type="match status" value="1"/>
</dbReference>
<dbReference type="EMBL" id="CP146275">
    <property type="protein sequence ID" value="WWT33398.1"/>
    <property type="molecule type" value="Genomic_DNA"/>
</dbReference>
<dbReference type="SUPFAM" id="SSF52799">
    <property type="entry name" value="(Phosphotyrosine protein) phosphatases II"/>
    <property type="match status" value="1"/>
</dbReference>
<gene>
    <name evidence="2" type="ORF">V6617_02725</name>
</gene>
<dbReference type="RefSeq" id="WP_338608932.1">
    <property type="nucleotide sequence ID" value="NZ_CP146275.1"/>
</dbReference>
<reference evidence="2 3" key="1">
    <citation type="submission" date="2024-02" db="EMBL/GenBank/DDBJ databases">
        <title>Complete genome sequence of Pelagibacterium nitratireducens ZH15.</title>
        <authorList>
            <person name="Zhao L.H."/>
        </authorList>
    </citation>
    <scope>NUCLEOTIDE SEQUENCE [LARGE SCALE GENOMIC DNA]</scope>
    <source>
        <strain evidence="2 3">ZH15</strain>
    </source>
</reference>
<evidence type="ECO:0000259" key="1">
    <source>
        <dbReference type="Pfam" id="PF04273"/>
    </source>
</evidence>
<dbReference type="Proteomes" id="UP001369958">
    <property type="component" value="Chromosome"/>
</dbReference>
<keyword evidence="2" id="KW-0808">Transferase</keyword>
<keyword evidence="3" id="KW-1185">Reference proteome</keyword>
<dbReference type="Pfam" id="PF04273">
    <property type="entry name" value="BLH_phosphatase"/>
    <property type="match status" value="1"/>
</dbReference>
<dbReference type="Gene3D" id="3.90.190.10">
    <property type="entry name" value="Protein tyrosine phosphatase superfamily"/>
    <property type="match status" value="1"/>
</dbReference>
<dbReference type="GO" id="GO:0016740">
    <property type="term" value="F:transferase activity"/>
    <property type="evidence" value="ECO:0007669"/>
    <property type="project" value="UniProtKB-KW"/>
</dbReference>
<organism evidence="2 3">
    <name type="scientific">Pelagibacterium nitratireducens</name>
    <dbReference type="NCBI Taxonomy" id="1046114"/>
    <lineage>
        <taxon>Bacteria</taxon>
        <taxon>Pseudomonadati</taxon>
        <taxon>Pseudomonadota</taxon>
        <taxon>Alphaproteobacteria</taxon>
        <taxon>Hyphomicrobiales</taxon>
        <taxon>Devosiaceae</taxon>
        <taxon>Pelagibacterium</taxon>
    </lineage>
</organism>
<evidence type="ECO:0000313" key="3">
    <source>
        <dbReference type="Proteomes" id="UP001369958"/>
    </source>
</evidence>
<evidence type="ECO:0000313" key="2">
    <source>
        <dbReference type="EMBL" id="WWT33398.1"/>
    </source>
</evidence>
<feature type="domain" description="Beta-lactamase hydrolase-like protein phosphatase-like" evidence="1">
    <location>
        <begin position="2"/>
        <end position="110"/>
    </location>
</feature>